<organism evidence="3 4">
    <name type="scientific">Evansella alkalicola</name>
    <dbReference type="NCBI Taxonomy" id="745819"/>
    <lineage>
        <taxon>Bacteria</taxon>
        <taxon>Bacillati</taxon>
        <taxon>Bacillota</taxon>
        <taxon>Bacilli</taxon>
        <taxon>Bacillales</taxon>
        <taxon>Bacillaceae</taxon>
        <taxon>Evansella</taxon>
    </lineage>
</organism>
<gene>
    <name evidence="3" type="ORF">KS407_04655</name>
</gene>
<comment type="caution">
    <text evidence="3">The sequence shown here is derived from an EMBL/GenBank/DDBJ whole genome shotgun (WGS) entry which is preliminary data.</text>
</comment>
<keyword evidence="4" id="KW-1185">Reference proteome</keyword>
<protein>
    <submittedName>
        <fullName evidence="3">PaaI family thioesterase</fullName>
    </submittedName>
</protein>
<evidence type="ECO:0000313" key="3">
    <source>
        <dbReference type="EMBL" id="MBU9720735.1"/>
    </source>
</evidence>
<dbReference type="CDD" id="cd03443">
    <property type="entry name" value="PaaI_thioesterase"/>
    <property type="match status" value="1"/>
</dbReference>
<dbReference type="InterPro" id="IPR029069">
    <property type="entry name" value="HotDog_dom_sf"/>
</dbReference>
<sequence>MDEKMIRDNFERALSKHEEGTGQLFMYSLLDLDITYDEEGEKVNISAPVSDIMFNPIGFLHGGILMYIADTAMGHLCAAFSERPGVTLEVKTQFFRTTRKGTIHATAYFVKKGKSIQFVECLLVDDRGRDLGKVTATFYSLTE</sequence>
<evidence type="ECO:0000313" key="4">
    <source>
        <dbReference type="Proteomes" id="UP000790580"/>
    </source>
</evidence>
<keyword evidence="1" id="KW-0378">Hydrolase</keyword>
<dbReference type="InterPro" id="IPR003736">
    <property type="entry name" value="PAAI_dom"/>
</dbReference>
<reference evidence="3 4" key="1">
    <citation type="submission" date="2021-06" db="EMBL/GenBank/DDBJ databases">
        <title>Bacillus sp. RD4P76, an endophyte from a halophyte.</title>
        <authorList>
            <person name="Sun J.-Q."/>
        </authorList>
    </citation>
    <scope>NUCLEOTIDE SEQUENCE [LARGE SCALE GENOMIC DNA]</scope>
    <source>
        <strain evidence="3 4">JCM 17098</strain>
    </source>
</reference>
<dbReference type="EMBL" id="JAHQCR010000021">
    <property type="protein sequence ID" value="MBU9720735.1"/>
    <property type="molecule type" value="Genomic_DNA"/>
</dbReference>
<dbReference type="Pfam" id="PF03061">
    <property type="entry name" value="4HBT"/>
    <property type="match status" value="1"/>
</dbReference>
<evidence type="ECO:0000259" key="2">
    <source>
        <dbReference type="Pfam" id="PF03061"/>
    </source>
</evidence>
<accession>A0ABS6JUB4</accession>
<evidence type="ECO:0000256" key="1">
    <source>
        <dbReference type="ARBA" id="ARBA00022801"/>
    </source>
</evidence>
<dbReference type="Gene3D" id="3.10.129.10">
    <property type="entry name" value="Hotdog Thioesterase"/>
    <property type="match status" value="1"/>
</dbReference>
<dbReference type="SUPFAM" id="SSF54637">
    <property type="entry name" value="Thioesterase/thiol ester dehydrase-isomerase"/>
    <property type="match status" value="1"/>
</dbReference>
<proteinExistence type="predicted"/>
<feature type="domain" description="Thioesterase" evidence="2">
    <location>
        <begin position="58"/>
        <end position="129"/>
    </location>
</feature>
<dbReference type="InterPro" id="IPR006683">
    <property type="entry name" value="Thioestr_dom"/>
</dbReference>
<name>A0ABS6JUB4_9BACI</name>
<dbReference type="NCBIfam" id="TIGR00369">
    <property type="entry name" value="unchar_dom_1"/>
    <property type="match status" value="1"/>
</dbReference>
<dbReference type="PANTHER" id="PTHR43240">
    <property type="entry name" value="1,4-DIHYDROXY-2-NAPHTHOYL-COA THIOESTERASE 1"/>
    <property type="match status" value="1"/>
</dbReference>
<dbReference type="Proteomes" id="UP000790580">
    <property type="component" value="Unassembled WGS sequence"/>
</dbReference>